<reference evidence="2 3" key="1">
    <citation type="journal article" date="2016" name="Mol. Biol. Evol.">
        <title>Comparative Genomics of Early-Diverging Mushroom-Forming Fungi Provides Insights into the Origins of Lignocellulose Decay Capabilities.</title>
        <authorList>
            <person name="Nagy L.G."/>
            <person name="Riley R."/>
            <person name="Tritt A."/>
            <person name="Adam C."/>
            <person name="Daum C."/>
            <person name="Floudas D."/>
            <person name="Sun H."/>
            <person name="Yadav J.S."/>
            <person name="Pangilinan J."/>
            <person name="Larsson K.H."/>
            <person name="Matsuura K."/>
            <person name="Barry K."/>
            <person name="Labutti K."/>
            <person name="Kuo R."/>
            <person name="Ohm R.A."/>
            <person name="Bhattacharya S.S."/>
            <person name="Shirouzu T."/>
            <person name="Yoshinaga Y."/>
            <person name="Martin F.M."/>
            <person name="Grigoriev I.V."/>
            <person name="Hibbett D.S."/>
        </authorList>
    </citation>
    <scope>NUCLEOTIDE SEQUENCE [LARGE SCALE GENOMIC DNA]</scope>
    <source>
        <strain evidence="2 3">HHB14362 ss-1</strain>
    </source>
</reference>
<gene>
    <name evidence="2" type="ORF">NEOLEDRAFT_1179704</name>
</gene>
<feature type="compositionally biased region" description="Polar residues" evidence="1">
    <location>
        <begin position="373"/>
        <end position="383"/>
    </location>
</feature>
<keyword evidence="3" id="KW-1185">Reference proteome</keyword>
<dbReference type="InParanoid" id="A0A165RKR3"/>
<dbReference type="AlphaFoldDB" id="A0A165RKR3"/>
<feature type="region of interest" description="Disordered" evidence="1">
    <location>
        <begin position="373"/>
        <end position="406"/>
    </location>
</feature>
<proteinExistence type="predicted"/>
<dbReference type="OrthoDB" id="2505887at2759"/>
<feature type="region of interest" description="Disordered" evidence="1">
    <location>
        <begin position="604"/>
        <end position="712"/>
    </location>
</feature>
<dbReference type="STRING" id="1314782.A0A165RKR3"/>
<evidence type="ECO:0000313" key="3">
    <source>
        <dbReference type="Proteomes" id="UP000076761"/>
    </source>
</evidence>
<feature type="compositionally biased region" description="Low complexity" evidence="1">
    <location>
        <begin position="151"/>
        <end position="174"/>
    </location>
</feature>
<feature type="compositionally biased region" description="Basic residues" evidence="1">
    <location>
        <begin position="781"/>
        <end position="790"/>
    </location>
</feature>
<evidence type="ECO:0000313" key="2">
    <source>
        <dbReference type="EMBL" id="KZT23955.1"/>
    </source>
</evidence>
<protein>
    <submittedName>
        <fullName evidence="2">Uncharacterized protein</fullName>
    </submittedName>
</protein>
<evidence type="ECO:0000256" key="1">
    <source>
        <dbReference type="SAM" id="MobiDB-lite"/>
    </source>
</evidence>
<feature type="region of interest" description="Disordered" evidence="1">
    <location>
        <begin position="781"/>
        <end position="814"/>
    </location>
</feature>
<accession>A0A165RKR3</accession>
<feature type="region of interest" description="Disordered" evidence="1">
    <location>
        <begin position="485"/>
        <end position="512"/>
    </location>
</feature>
<dbReference type="Proteomes" id="UP000076761">
    <property type="component" value="Unassembled WGS sequence"/>
</dbReference>
<name>A0A165RKR3_9AGAM</name>
<feature type="compositionally biased region" description="Low complexity" evidence="1">
    <location>
        <begin position="20"/>
        <end position="29"/>
    </location>
</feature>
<feature type="compositionally biased region" description="Acidic residues" evidence="1">
    <location>
        <begin position="487"/>
        <end position="504"/>
    </location>
</feature>
<organism evidence="2 3">
    <name type="scientific">Neolentinus lepideus HHB14362 ss-1</name>
    <dbReference type="NCBI Taxonomy" id="1314782"/>
    <lineage>
        <taxon>Eukaryota</taxon>
        <taxon>Fungi</taxon>
        <taxon>Dikarya</taxon>
        <taxon>Basidiomycota</taxon>
        <taxon>Agaricomycotina</taxon>
        <taxon>Agaricomycetes</taxon>
        <taxon>Gloeophyllales</taxon>
        <taxon>Gloeophyllaceae</taxon>
        <taxon>Neolentinus</taxon>
    </lineage>
</organism>
<feature type="compositionally biased region" description="Low complexity" evidence="1">
    <location>
        <begin position="117"/>
        <end position="130"/>
    </location>
</feature>
<feature type="region of interest" description="Disordered" evidence="1">
    <location>
        <begin position="1"/>
        <end position="177"/>
    </location>
</feature>
<dbReference type="EMBL" id="KV425581">
    <property type="protein sequence ID" value="KZT23955.1"/>
    <property type="molecule type" value="Genomic_DNA"/>
</dbReference>
<sequence length="814" mass="88638">MNGIGDNTSEGSGLRRKAAQRASRSFAAQLTDSDSDEPIPSGASDAFPSPKKGRTVITYSGKRRTIASSEVQESAARPLASTRRKSTKTAAPPPVTPPRQKSKSASTPSPAKKRRLSSSPLSPLTASGGSHATSADPPSMSRASPRKREGSSSTSLSELSALSSSTRSSPARTSVQTPRILNKTASIFSTINSASPSVARTVSLEDEWDLQKLGSFVWVRIDGHGGVVTEDTTDDDASTTAFWWPGRILNDHMNVIPLRVSLFGKPSAYASNTAEVDKPSHMNILSMHSSQHTLRFNSNSFMLPRPPGGFQASPQKKQKTDLETRWNRAVSQMIAEDAEDNDGLVSVSSLFTYAGAGTDDKSFNLGSAKKVTTTMATSKSNMRSVPFDSESDAESARWSPPPPDSLLEIPGELVLARESAKKTEYWPAKIMAYIPPPKKTVKPKYELLYLDSTVHQVTRDLFFTCEEPEFVACKLGQFESTITLEDAQNDDAADDDEIMEDDPPDAYSEMPTPSLPAPPRAEFCELSIPDQFAYVKPILALIMDEKYEPAKGRHEAFMKGGVARVGVCKDAAAKGDLTAVEVAQLRRCLSRWLLDKGLAMRGEHQPLAQVPSSDDAQEDVKTSRLPLPTNEGNSTDARADGSSETEGVPSSPAEMPPSSLPVTDDLKVDDKLSPLTEGSAESKSVQRQDEPQVHAPPAERQVDHNRKTSSFESLSGVERVEYCSNVLLPEAIIQLMLWRWEKRSTLEPEDSNEEVNLHKLGFEKAEETDWVHDILRLRQAKSKSRLKKASMVHTPKSSSKGGSRGTRSRPGKVT</sequence>
<feature type="compositionally biased region" description="Polar residues" evidence="1">
    <location>
        <begin position="1"/>
        <end position="11"/>
    </location>
</feature>